<name>A0A7G9GMS9_9FIRM</name>
<organism evidence="2 3">
    <name type="scientific">[Eubacterium] hominis</name>
    <dbReference type="NCBI Taxonomy" id="2764325"/>
    <lineage>
        <taxon>Bacteria</taxon>
        <taxon>Bacillati</taxon>
        <taxon>Bacillota</taxon>
        <taxon>Erysipelotrichia</taxon>
        <taxon>Erysipelotrichales</taxon>
        <taxon>Erysipelotrichaceae</taxon>
        <taxon>Amedibacillus</taxon>
    </lineage>
</organism>
<dbReference type="EMBL" id="CP060636">
    <property type="protein sequence ID" value="QNM12111.1"/>
    <property type="molecule type" value="Genomic_DNA"/>
</dbReference>
<evidence type="ECO:0000313" key="3">
    <source>
        <dbReference type="Proteomes" id="UP000515856"/>
    </source>
</evidence>
<reference evidence="2 3" key="1">
    <citation type="submission" date="2020-08" db="EMBL/GenBank/DDBJ databases">
        <authorList>
            <person name="Liu C."/>
            <person name="Sun Q."/>
        </authorList>
    </citation>
    <scope>NUCLEOTIDE SEQUENCE [LARGE SCALE GENOMIC DNA]</scope>
    <source>
        <strain evidence="2 3">NSJ-61</strain>
    </source>
</reference>
<evidence type="ECO:0000313" key="2">
    <source>
        <dbReference type="EMBL" id="QNM12111.1"/>
    </source>
</evidence>
<dbReference type="Proteomes" id="UP000515856">
    <property type="component" value="Chromosome"/>
</dbReference>
<protein>
    <submittedName>
        <fullName evidence="2">Uncharacterized protein</fullName>
    </submittedName>
</protein>
<feature type="transmembrane region" description="Helical" evidence="1">
    <location>
        <begin position="66"/>
        <end position="86"/>
    </location>
</feature>
<keyword evidence="3" id="KW-1185">Reference proteome</keyword>
<keyword evidence="1" id="KW-0472">Membrane</keyword>
<gene>
    <name evidence="2" type="ORF">H9Q80_18000</name>
</gene>
<dbReference type="RefSeq" id="WP_117455069.1">
    <property type="nucleotide sequence ID" value="NZ_CP060636.1"/>
</dbReference>
<feature type="transmembrane region" description="Helical" evidence="1">
    <location>
        <begin position="18"/>
        <end position="37"/>
    </location>
</feature>
<keyword evidence="1" id="KW-1133">Transmembrane helix</keyword>
<dbReference type="KEGG" id="ehn:H9Q80_18000"/>
<keyword evidence="1" id="KW-0812">Transmembrane</keyword>
<feature type="transmembrane region" description="Helical" evidence="1">
    <location>
        <begin position="115"/>
        <end position="132"/>
    </location>
</feature>
<accession>A0A7G9GMS9</accession>
<evidence type="ECO:0000256" key="1">
    <source>
        <dbReference type="SAM" id="Phobius"/>
    </source>
</evidence>
<proteinExistence type="predicted"/>
<sequence>MDNIHKNKIYIKDVYRKIILLAMGAHMLYAVICAIIHQIPLTFYNFGSVLFYIVMLLVIKKGYFRLAVSIVHLEVSIFVVISTLYLGWSSGYTLLLIALTSLVYFSPFKNRAVPYVISLCEVLLFFVLKLIMDQNMFGVLNLSHQKVMQGMYLFNACISFGMILYGAIITKISSHIIEKSLSDENESLYEIANYDQLTGL</sequence>
<feature type="transmembrane region" description="Helical" evidence="1">
    <location>
        <begin position="152"/>
        <end position="170"/>
    </location>
</feature>
<feature type="transmembrane region" description="Helical" evidence="1">
    <location>
        <begin position="43"/>
        <end position="59"/>
    </location>
</feature>
<dbReference type="AlphaFoldDB" id="A0A7G9GMS9"/>